<accession>A0AAW6U5C0</accession>
<dbReference type="EMBL" id="JASCXW010000017">
    <property type="protein sequence ID" value="MDI6453097.1"/>
    <property type="molecule type" value="Genomic_DNA"/>
</dbReference>
<comment type="caution">
    <text evidence="1">The sequence shown here is derived from an EMBL/GenBank/DDBJ whole genome shotgun (WGS) entry which is preliminary data.</text>
</comment>
<keyword evidence="2" id="KW-1185">Reference proteome</keyword>
<protein>
    <recommendedName>
        <fullName evidence="3">DUF4433 domain-containing protein</fullName>
    </recommendedName>
</protein>
<sequence>MRLFHVSEDHNIQIFHPRKPYRKDLTSEEGLVWALCERTLPNFLTPRNCPRVTFHVSKDTKQEDINQYFQNKKSQHAIYVEKDWLEQIDQTTLTIYEFDPKNFVLQDEVAGYYVSKHIEVPIASYQITNLRKALEAFEIEFHAVDELFDIMHQIQQSSFHWSMCRMGFAKKKHKE</sequence>
<dbReference type="Pfam" id="PF21820">
    <property type="entry name" value="DUF6886"/>
    <property type="match status" value="1"/>
</dbReference>
<dbReference type="Proteomes" id="UP001431532">
    <property type="component" value="Unassembled WGS sequence"/>
</dbReference>
<gene>
    <name evidence="1" type="ORF">QJ521_05945</name>
</gene>
<dbReference type="AlphaFoldDB" id="A0AAW6U5C0"/>
<evidence type="ECO:0008006" key="3">
    <source>
        <dbReference type="Google" id="ProtNLM"/>
    </source>
</evidence>
<organism evidence="1 2">
    <name type="scientific">Peloplasma aerotolerans</name>
    <dbReference type="NCBI Taxonomy" id="3044389"/>
    <lineage>
        <taxon>Bacteria</taxon>
        <taxon>Bacillati</taxon>
        <taxon>Mycoplasmatota</taxon>
        <taxon>Mollicutes</taxon>
        <taxon>Acholeplasmatales</taxon>
        <taxon>Acholeplasmataceae</taxon>
        <taxon>Peloplasma</taxon>
    </lineage>
</organism>
<evidence type="ECO:0000313" key="1">
    <source>
        <dbReference type="EMBL" id="MDI6453097.1"/>
    </source>
</evidence>
<proteinExistence type="predicted"/>
<reference evidence="1" key="1">
    <citation type="submission" date="2023-05" db="EMBL/GenBank/DDBJ databases">
        <title>Mariniplasma microaerophilum sp. nov., a novel anaerobic mollicute isolated from terrestrial mud volcano, Taman Peninsula, Russia.</title>
        <authorList>
            <person name="Khomyakova M.A."/>
            <person name="Merkel A.Y."/>
            <person name="Slobodkin A.I."/>
        </authorList>
    </citation>
    <scope>NUCLEOTIDE SEQUENCE</scope>
    <source>
        <strain evidence="1">M4Ah</strain>
    </source>
</reference>
<evidence type="ECO:0000313" key="2">
    <source>
        <dbReference type="Proteomes" id="UP001431532"/>
    </source>
</evidence>
<name>A0AAW6U5C0_9MOLU</name>
<dbReference type="RefSeq" id="WP_282839526.1">
    <property type="nucleotide sequence ID" value="NZ_JASCXW010000017.1"/>
</dbReference>
<dbReference type="InterPro" id="IPR049253">
    <property type="entry name" value="DUF6886"/>
</dbReference>